<evidence type="ECO:0008006" key="3">
    <source>
        <dbReference type="Google" id="ProtNLM"/>
    </source>
</evidence>
<keyword evidence="2" id="KW-1185">Reference proteome</keyword>
<reference evidence="1" key="1">
    <citation type="submission" date="2023-03" db="EMBL/GenBank/DDBJ databases">
        <title>Massive genome expansion in bonnet fungi (Mycena s.s.) driven by repeated elements and novel gene families across ecological guilds.</title>
        <authorList>
            <consortium name="Lawrence Berkeley National Laboratory"/>
            <person name="Harder C.B."/>
            <person name="Miyauchi S."/>
            <person name="Viragh M."/>
            <person name="Kuo A."/>
            <person name="Thoen E."/>
            <person name="Andreopoulos B."/>
            <person name="Lu D."/>
            <person name="Skrede I."/>
            <person name="Drula E."/>
            <person name="Henrissat B."/>
            <person name="Morin E."/>
            <person name="Kohler A."/>
            <person name="Barry K."/>
            <person name="LaButti K."/>
            <person name="Morin E."/>
            <person name="Salamov A."/>
            <person name="Lipzen A."/>
            <person name="Mereny Z."/>
            <person name="Hegedus B."/>
            <person name="Baldrian P."/>
            <person name="Stursova M."/>
            <person name="Weitz H."/>
            <person name="Taylor A."/>
            <person name="Grigoriev I.V."/>
            <person name="Nagy L.G."/>
            <person name="Martin F."/>
            <person name="Kauserud H."/>
        </authorList>
    </citation>
    <scope>NUCLEOTIDE SEQUENCE</scope>
    <source>
        <strain evidence="1">CBHHK188m</strain>
    </source>
</reference>
<organism evidence="1 2">
    <name type="scientific">Mycena maculata</name>
    <dbReference type="NCBI Taxonomy" id="230809"/>
    <lineage>
        <taxon>Eukaryota</taxon>
        <taxon>Fungi</taxon>
        <taxon>Dikarya</taxon>
        <taxon>Basidiomycota</taxon>
        <taxon>Agaricomycotina</taxon>
        <taxon>Agaricomycetes</taxon>
        <taxon>Agaricomycetidae</taxon>
        <taxon>Agaricales</taxon>
        <taxon>Marasmiineae</taxon>
        <taxon>Mycenaceae</taxon>
        <taxon>Mycena</taxon>
    </lineage>
</organism>
<comment type="caution">
    <text evidence="1">The sequence shown here is derived from an EMBL/GenBank/DDBJ whole genome shotgun (WGS) entry which is preliminary data.</text>
</comment>
<dbReference type="EMBL" id="JARJLG010000058">
    <property type="protein sequence ID" value="KAJ7757373.1"/>
    <property type="molecule type" value="Genomic_DNA"/>
</dbReference>
<dbReference type="AlphaFoldDB" id="A0AAD7J7J7"/>
<name>A0AAD7J7J7_9AGAR</name>
<sequence>MFTAVRNGADDPSRDGKPVLSLPETNTVLIKLLTLAYPAQSARSFAIGLADLDIFVDIYQAAHKYQFGFVQWLLAEMLESPVLLDAHPHRLFAIARVCGLPDLARKAALRTLASPIIPAPPAFPEMCLLTWADAHRLYEFHAFCGTNAHRIITHNAAKHGNGMFVVGAGGTAPLFGFFPRRIQNTKTHELLVWHNHTTNCRQDASTSSPAWFTDHMKAVAAKVLLVPSHHVVTAALLDVAPAPRSIRESCRVCSINADRDLTDFAHQLAADIERAESLLAENMFKDGS</sequence>
<evidence type="ECO:0000313" key="2">
    <source>
        <dbReference type="Proteomes" id="UP001215280"/>
    </source>
</evidence>
<proteinExistence type="predicted"/>
<gene>
    <name evidence="1" type="ORF">DFH07DRAFT_1025416</name>
</gene>
<accession>A0AAD7J7J7</accession>
<evidence type="ECO:0000313" key="1">
    <source>
        <dbReference type="EMBL" id="KAJ7757373.1"/>
    </source>
</evidence>
<dbReference type="Proteomes" id="UP001215280">
    <property type="component" value="Unassembled WGS sequence"/>
</dbReference>
<protein>
    <recommendedName>
        <fullName evidence="3">BTB domain-containing protein</fullName>
    </recommendedName>
</protein>